<proteinExistence type="predicted"/>
<keyword evidence="2" id="KW-1133">Transmembrane helix</keyword>
<feature type="region of interest" description="Disordered" evidence="1">
    <location>
        <begin position="85"/>
        <end position="104"/>
    </location>
</feature>
<dbReference type="Proteomes" id="UP000266298">
    <property type="component" value="Unassembled WGS sequence"/>
</dbReference>
<reference evidence="3 4" key="1">
    <citation type="submission" date="2018-08" db="EMBL/GenBank/DDBJ databases">
        <title>Genome Sequence of Clavibacter michiganensis Subspecies type strains, and the Atypical Peach-Colored Strains Isolated from Tomato.</title>
        <authorList>
            <person name="Osdaghi E."/>
            <person name="Portier P."/>
            <person name="Briand M."/>
            <person name="Jacques M.-A."/>
        </authorList>
    </citation>
    <scope>NUCLEOTIDE SEQUENCE [LARGE SCALE GENOMIC DNA]</scope>
    <source>
        <strain evidence="3 4">CFBP 7493</strain>
    </source>
</reference>
<keyword evidence="2" id="KW-0472">Membrane</keyword>
<dbReference type="EMBL" id="QWEC01000038">
    <property type="protein sequence ID" value="RII98145.1"/>
    <property type="molecule type" value="Genomic_DNA"/>
</dbReference>
<protein>
    <submittedName>
        <fullName evidence="3">Uncharacterized protein</fullName>
    </submittedName>
</protein>
<organism evidence="3 4">
    <name type="scientific">Clavibacter michiganensis</name>
    <dbReference type="NCBI Taxonomy" id="28447"/>
    <lineage>
        <taxon>Bacteria</taxon>
        <taxon>Bacillati</taxon>
        <taxon>Actinomycetota</taxon>
        <taxon>Actinomycetes</taxon>
        <taxon>Micrococcales</taxon>
        <taxon>Microbacteriaceae</taxon>
        <taxon>Clavibacter</taxon>
    </lineage>
</organism>
<evidence type="ECO:0000313" key="3">
    <source>
        <dbReference type="EMBL" id="RII98145.1"/>
    </source>
</evidence>
<comment type="caution">
    <text evidence="3">The sequence shown here is derived from an EMBL/GenBank/DDBJ whole genome shotgun (WGS) entry which is preliminary data.</text>
</comment>
<sequence length="104" mass="11588">MGDDVAEQPERPEIPVSHWMRRSTPDEARERDEVRTDTAIVQFYALIPLMVVAIFLPAGPIRSAWVALVVIGFSVWLVLRATRSSRRKRAAAAAPDPRPPAAED</sequence>
<name>A0A399NVH7_9MICO</name>
<feature type="transmembrane region" description="Helical" evidence="2">
    <location>
        <begin position="62"/>
        <end position="79"/>
    </location>
</feature>
<evidence type="ECO:0000313" key="4">
    <source>
        <dbReference type="Proteomes" id="UP000266298"/>
    </source>
</evidence>
<accession>A0A399NVH7</accession>
<dbReference type="RefSeq" id="WP_043583117.1">
    <property type="nucleotide sequence ID" value="NZ_QWEC01000038.1"/>
</dbReference>
<evidence type="ECO:0000256" key="2">
    <source>
        <dbReference type="SAM" id="Phobius"/>
    </source>
</evidence>
<feature type="region of interest" description="Disordered" evidence="1">
    <location>
        <begin position="1"/>
        <end position="31"/>
    </location>
</feature>
<evidence type="ECO:0000256" key="1">
    <source>
        <dbReference type="SAM" id="MobiDB-lite"/>
    </source>
</evidence>
<dbReference type="AlphaFoldDB" id="A0A399NVH7"/>
<keyword evidence="2" id="KW-0812">Transmembrane</keyword>
<gene>
    <name evidence="3" type="ORF">DZF96_04420</name>
</gene>
<feature type="transmembrane region" description="Helical" evidence="2">
    <location>
        <begin position="39"/>
        <end position="56"/>
    </location>
</feature>